<name>A0A0W4ZSF0_PNEJ7</name>
<proteinExistence type="predicted"/>
<accession>A0A0W4ZSF0</accession>
<evidence type="ECO:0000313" key="1">
    <source>
        <dbReference type="EMBL" id="KTW31278.1"/>
    </source>
</evidence>
<comment type="caution">
    <text evidence="1">The sequence shown here is derived from an EMBL/GenBank/DDBJ whole genome shotgun (WGS) entry which is preliminary data.</text>
</comment>
<gene>
    <name evidence="1" type="ORF">T551_01350</name>
</gene>
<keyword evidence="2" id="KW-1185">Reference proteome</keyword>
<dbReference type="EMBL" id="LFWA01000005">
    <property type="protein sequence ID" value="KTW31278.1"/>
    <property type="molecule type" value="Genomic_DNA"/>
</dbReference>
<reference evidence="2" key="1">
    <citation type="journal article" date="2016" name="Nat. Commun.">
        <title>Genome analysis of three Pneumocystis species reveals adaptation mechanisms to life exclusively in mammalian hosts.</title>
        <authorList>
            <person name="Ma L."/>
            <person name="Chen Z."/>
            <person name="Huang D.W."/>
            <person name="Kutty G."/>
            <person name="Ishihara M."/>
            <person name="Wang H."/>
            <person name="Abouelleil A."/>
            <person name="Bishop L."/>
            <person name="Davey E."/>
            <person name="Deng R."/>
            <person name="Deng X."/>
            <person name="Fan L."/>
            <person name="Fantoni G."/>
            <person name="Fitzgerald M."/>
            <person name="Gogineni E."/>
            <person name="Goldberg J.M."/>
            <person name="Handley G."/>
            <person name="Hu X."/>
            <person name="Huber C."/>
            <person name="Jiao X."/>
            <person name="Jones K."/>
            <person name="Levin J.Z."/>
            <person name="Liu Y."/>
            <person name="Macdonald P."/>
            <person name="Melnikov A."/>
            <person name="Raley C."/>
            <person name="Sassi M."/>
            <person name="Sherman B.T."/>
            <person name="Song X."/>
            <person name="Sykes S."/>
            <person name="Tran B."/>
            <person name="Walsh L."/>
            <person name="Xia Y."/>
            <person name="Yang J."/>
            <person name="Young S."/>
            <person name="Zeng Q."/>
            <person name="Zheng X."/>
            <person name="Stephens R."/>
            <person name="Nusbaum C."/>
            <person name="Birren B.W."/>
            <person name="Azadi P."/>
            <person name="Lempicki R.A."/>
            <person name="Cuomo C.A."/>
            <person name="Kovacs J.A."/>
        </authorList>
    </citation>
    <scope>NUCLEOTIDE SEQUENCE [LARGE SCALE GENOMIC DNA]</scope>
    <source>
        <strain evidence="2">RU7</strain>
    </source>
</reference>
<evidence type="ECO:0000313" key="2">
    <source>
        <dbReference type="Proteomes" id="UP000053447"/>
    </source>
</evidence>
<dbReference type="RefSeq" id="XP_018230268.1">
    <property type="nucleotide sequence ID" value="XM_018373613.1"/>
</dbReference>
<organism evidence="1 2">
    <name type="scientific">Pneumocystis jirovecii (strain RU7)</name>
    <name type="common">Human pneumocystis pneumonia agent</name>
    <dbReference type="NCBI Taxonomy" id="1408657"/>
    <lineage>
        <taxon>Eukaryota</taxon>
        <taxon>Fungi</taxon>
        <taxon>Dikarya</taxon>
        <taxon>Ascomycota</taxon>
        <taxon>Taphrinomycotina</taxon>
        <taxon>Pneumocystomycetes</taxon>
        <taxon>Pneumocystaceae</taxon>
        <taxon>Pneumocystis</taxon>
    </lineage>
</organism>
<sequence length="95" mass="11438">MRLNNNDVLEYLFWKKAVFLEVKYFGERFTDEIKSGVRRIGISKIGVNVIEYLLHIVLMNSFKKKVINQKVVIEDDCFQNKLDYKFKHIYLTKNF</sequence>
<dbReference type="Proteomes" id="UP000053447">
    <property type="component" value="Unassembled WGS sequence"/>
</dbReference>
<dbReference type="GeneID" id="28939868"/>
<dbReference type="AlphaFoldDB" id="A0A0W4ZSF0"/>
<protein>
    <submittedName>
        <fullName evidence="1">Uncharacterized protein</fullName>
    </submittedName>
</protein>
<dbReference type="VEuPathDB" id="FungiDB:T551_01350"/>